<keyword evidence="2" id="KW-1185">Reference proteome</keyword>
<reference evidence="1 2" key="1">
    <citation type="submission" date="2016-05" db="EMBL/GenBank/DDBJ databases">
        <title>Genomic and physiological characterization of Planctopirus sp. isolated from fresh water lake.</title>
        <authorList>
            <person name="Subhash Y."/>
            <person name="Ramana C."/>
        </authorList>
    </citation>
    <scope>NUCLEOTIDE SEQUENCE [LARGE SCALE GENOMIC DNA]</scope>
    <source>
        <strain evidence="1 2">JC280</strain>
    </source>
</reference>
<protein>
    <submittedName>
        <fullName evidence="1">Uncharacterized protein</fullName>
    </submittedName>
</protein>
<accession>A0A1C3EFZ5</accession>
<dbReference type="RefSeq" id="WP_068847678.1">
    <property type="nucleotide sequence ID" value="NZ_LYDR01000071.1"/>
</dbReference>
<sequence length="282" mass="33429">MKRYGPRKPGDASRLFDVLEFNYELELVDRRKNGFYTRILDSVLPSRSDPIKRYLALAAVKIHNLYELKRAKWKPGCRTMRSHFNCPPPNTQSLIHTNRCYDSLCPFCWATLARKRYAAARMRLKRAGFGNDEERMLLTFHIKVVKTLADTEDFLKKVRFRRHQYGRWVQGGLTMSIVTPLLGKAWRVEHRTLLFLENVGWPHFPVPPNQYILKQYTPLKFQSIFIDFAAFDSRLLYPEHPEDYSRLVLLRQHLQQRTRRSFTRFGSMRSAYGNKKKKGKKK</sequence>
<name>A0A1C3EFZ5_9PLAN</name>
<dbReference type="Proteomes" id="UP000094828">
    <property type="component" value="Unassembled WGS sequence"/>
</dbReference>
<comment type="caution">
    <text evidence="1">The sequence shown here is derived from an EMBL/GenBank/DDBJ whole genome shotgun (WGS) entry which is preliminary data.</text>
</comment>
<gene>
    <name evidence="1" type="ORF">A6X21_21770</name>
</gene>
<dbReference type="OrthoDB" id="9791432at2"/>
<dbReference type="EMBL" id="LYDR01000071">
    <property type="protein sequence ID" value="ODA32143.1"/>
    <property type="molecule type" value="Genomic_DNA"/>
</dbReference>
<organism evidence="1 2">
    <name type="scientific">Planctopirus hydrillae</name>
    <dbReference type="NCBI Taxonomy" id="1841610"/>
    <lineage>
        <taxon>Bacteria</taxon>
        <taxon>Pseudomonadati</taxon>
        <taxon>Planctomycetota</taxon>
        <taxon>Planctomycetia</taxon>
        <taxon>Planctomycetales</taxon>
        <taxon>Planctomycetaceae</taxon>
        <taxon>Planctopirus</taxon>
    </lineage>
</organism>
<dbReference type="AlphaFoldDB" id="A0A1C3EFZ5"/>
<evidence type="ECO:0000313" key="1">
    <source>
        <dbReference type="EMBL" id="ODA32143.1"/>
    </source>
</evidence>
<proteinExistence type="predicted"/>
<evidence type="ECO:0000313" key="2">
    <source>
        <dbReference type="Proteomes" id="UP000094828"/>
    </source>
</evidence>